<evidence type="ECO:0000256" key="1">
    <source>
        <dbReference type="SAM" id="Phobius"/>
    </source>
</evidence>
<evidence type="ECO:0000313" key="2">
    <source>
        <dbReference type="EMBL" id="KIY46477.1"/>
    </source>
</evidence>
<proteinExistence type="predicted"/>
<dbReference type="OrthoDB" id="3062801at2759"/>
<feature type="non-terminal residue" evidence="2">
    <location>
        <position position="120"/>
    </location>
</feature>
<sequence length="120" mass="13639">SLGYGILYIVLFPSMRGMHKAAGWASEARRSSPPLLWNVWVLLAMPAVWFTWALVLFITAVMTFAWRTGFDAHTYHVPHAAALGTRIGLSCLLALAFMYLVLMVLTFIEYGEAMDQRWRE</sequence>
<feature type="non-terminal residue" evidence="2">
    <location>
        <position position="1"/>
    </location>
</feature>
<organism evidence="2 3">
    <name type="scientific">Fistulina hepatica ATCC 64428</name>
    <dbReference type="NCBI Taxonomy" id="1128425"/>
    <lineage>
        <taxon>Eukaryota</taxon>
        <taxon>Fungi</taxon>
        <taxon>Dikarya</taxon>
        <taxon>Basidiomycota</taxon>
        <taxon>Agaricomycotina</taxon>
        <taxon>Agaricomycetes</taxon>
        <taxon>Agaricomycetidae</taxon>
        <taxon>Agaricales</taxon>
        <taxon>Fistulinaceae</taxon>
        <taxon>Fistulina</taxon>
    </lineage>
</organism>
<keyword evidence="1" id="KW-1133">Transmembrane helix</keyword>
<feature type="transmembrane region" description="Helical" evidence="1">
    <location>
        <begin position="39"/>
        <end position="66"/>
    </location>
</feature>
<protein>
    <submittedName>
        <fullName evidence="2">Uncharacterized protein</fullName>
    </submittedName>
</protein>
<name>A0A0D7A638_9AGAR</name>
<accession>A0A0D7A638</accession>
<keyword evidence="1" id="KW-0472">Membrane</keyword>
<reference evidence="2 3" key="1">
    <citation type="journal article" date="2015" name="Fungal Genet. Biol.">
        <title>Evolution of novel wood decay mechanisms in Agaricales revealed by the genome sequences of Fistulina hepatica and Cylindrobasidium torrendii.</title>
        <authorList>
            <person name="Floudas D."/>
            <person name="Held B.W."/>
            <person name="Riley R."/>
            <person name="Nagy L.G."/>
            <person name="Koehler G."/>
            <person name="Ransdell A.S."/>
            <person name="Younus H."/>
            <person name="Chow J."/>
            <person name="Chiniquy J."/>
            <person name="Lipzen A."/>
            <person name="Tritt A."/>
            <person name="Sun H."/>
            <person name="Haridas S."/>
            <person name="LaButti K."/>
            <person name="Ohm R.A."/>
            <person name="Kues U."/>
            <person name="Blanchette R.A."/>
            <person name="Grigoriev I.V."/>
            <person name="Minto R.E."/>
            <person name="Hibbett D.S."/>
        </authorList>
    </citation>
    <scope>NUCLEOTIDE SEQUENCE [LARGE SCALE GENOMIC DNA]</scope>
    <source>
        <strain evidence="2 3">ATCC 64428</strain>
    </source>
</reference>
<feature type="transmembrane region" description="Helical" evidence="1">
    <location>
        <begin position="87"/>
        <end position="108"/>
    </location>
</feature>
<dbReference type="AlphaFoldDB" id="A0A0D7A638"/>
<dbReference type="EMBL" id="KN882030">
    <property type="protein sequence ID" value="KIY46477.1"/>
    <property type="molecule type" value="Genomic_DNA"/>
</dbReference>
<dbReference type="Proteomes" id="UP000054144">
    <property type="component" value="Unassembled WGS sequence"/>
</dbReference>
<gene>
    <name evidence="2" type="ORF">FISHEDRAFT_16670</name>
</gene>
<evidence type="ECO:0000313" key="3">
    <source>
        <dbReference type="Proteomes" id="UP000054144"/>
    </source>
</evidence>
<keyword evidence="3" id="KW-1185">Reference proteome</keyword>
<keyword evidence="1" id="KW-0812">Transmembrane</keyword>